<feature type="compositionally biased region" description="Polar residues" evidence="1">
    <location>
        <begin position="675"/>
        <end position="685"/>
    </location>
</feature>
<feature type="compositionally biased region" description="Basic and acidic residues" evidence="1">
    <location>
        <begin position="362"/>
        <end position="375"/>
    </location>
</feature>
<organism evidence="2">
    <name type="scientific">Pithovirus LCPAC201</name>
    <dbReference type="NCBI Taxonomy" id="2506591"/>
    <lineage>
        <taxon>Viruses</taxon>
        <taxon>Pithoviruses</taxon>
    </lineage>
</organism>
<name>A0A481Z495_9VIRU</name>
<feature type="region of interest" description="Disordered" evidence="1">
    <location>
        <begin position="672"/>
        <end position="697"/>
    </location>
</feature>
<feature type="region of interest" description="Disordered" evidence="1">
    <location>
        <begin position="349"/>
        <end position="376"/>
    </location>
</feature>
<gene>
    <name evidence="2" type="ORF">LCPAC201_00290</name>
</gene>
<evidence type="ECO:0000256" key="1">
    <source>
        <dbReference type="SAM" id="MobiDB-lite"/>
    </source>
</evidence>
<feature type="region of interest" description="Disordered" evidence="1">
    <location>
        <begin position="401"/>
        <end position="455"/>
    </location>
</feature>
<feature type="compositionally biased region" description="Polar residues" evidence="1">
    <location>
        <begin position="415"/>
        <end position="427"/>
    </location>
</feature>
<protein>
    <submittedName>
        <fullName evidence="2">Uncharacterized protein</fullName>
    </submittedName>
</protein>
<proteinExistence type="predicted"/>
<accession>A0A481Z495</accession>
<evidence type="ECO:0000313" key="2">
    <source>
        <dbReference type="EMBL" id="QBK90728.1"/>
    </source>
</evidence>
<feature type="compositionally biased region" description="Basic residues" evidence="1">
    <location>
        <begin position="403"/>
        <end position="414"/>
    </location>
</feature>
<reference evidence="2" key="1">
    <citation type="journal article" date="2019" name="MBio">
        <title>Virus Genomes from Deep Sea Sediments Expand the Ocean Megavirome and Support Independent Origins of Viral Gigantism.</title>
        <authorList>
            <person name="Backstrom D."/>
            <person name="Yutin N."/>
            <person name="Jorgensen S.L."/>
            <person name="Dharamshi J."/>
            <person name="Homa F."/>
            <person name="Zaremba-Niedwiedzka K."/>
            <person name="Spang A."/>
            <person name="Wolf Y.I."/>
            <person name="Koonin E.V."/>
            <person name="Ettema T.J."/>
        </authorList>
    </citation>
    <scope>NUCLEOTIDE SEQUENCE</scope>
</reference>
<dbReference type="EMBL" id="MK500498">
    <property type="protein sequence ID" value="QBK90728.1"/>
    <property type="molecule type" value="Genomic_DNA"/>
</dbReference>
<sequence length="1151" mass="132906">MNLIRNYQKPPDFISISMKEIESRLTPQTRPQLCLSRLSIVGLLGPDTPVPVVEEIALAHGIQVKSGELKNNQYFLQMIQKIHKTPIQNVSEPFSYRDYILISKFINPYMDPRVWPELRPKHLPIYAYPNDEQGTLRSSLTRYFGFRFWSGFESLDVNFQLGLISPTSPNNIDVCILFRYCSLRGLTTNRSTTIREMEALVRMDLQGDLFFLQQQIISAMSSQNLSRRSLINALHSLVGSSIPYLAGDFSPQNKSNYPLGKIQEQPDIKRFPRDNPKPDPISRRRHNFTNLGKKTIRSQNRLMRNKSGINLRNTRYQPVRRMVQKQSSQNVTNYLPTLMNPDNLILASSDGSSTFKPRLPRSLKESTPSRRDGHESILFSEKISRLVEKIPISEIQLSENKYHPVRRSRPRTHFRPTQNKNSDNIANSKKGRQSVPSRGIDSHRFSPSTKNRSGFFADNVKYPQRTRRSYELSDIKIHPRDMDQHDSVIIRKNNSRIFSRNGRENVPSYKKSTHGLISNRSINHNQPLINTRQINPTDVRKIGGDRPPSKEQQNIPSSWKGKIQLVKPSRFIGQISTCSNARIQKDEARLGSRQLIYPPKLTGTVEDIPLAWTPEFHINSTNQSFFSRDLIPNLIDKSKVKSKSIRPPLYSSSVVPPLRDGVLSNSKNFEELPSISKSSRSNNIPLPQRREASPSVQSRSIIPIVPLFDLVKTDNSLEDSRDMRLTKIHKIVNNIIDKRIIPETESEMNRAVHQKLKELRPNNQINAIILAAVLYQIDISSCLNPLLELRSLSRYGGNIEQYQPIDANLKERIKPDRLKINGPIISLVFNPQLPRALYLPQTLNSLALGYGYTEENISVDDPYYLLQMSILTDHFYQGKPKTPLNRNSPIELDRIDNLSPWEYISYGHSEKGYNIIKYSELNDLFRRYGYFRYPKANSDDPDVYSRQSIKRLIILLFRPSYQNEPEDSINLRHNLALKIHQIIQEDETLLPAEKNLRNKYRENDKNHRIIRQLMNKFLDITMKMRGWAVVDKNKNPIPYPIIHTPVDNPFQVEVRVTDAIGDFDRFCGKHEECSRVFLKYPLFKYRGGYVRSNDIDDGFTIQDRINIVRFDESITACIRLTSNWFGATHSKMSTILGIDQAFNIKQLRNIG</sequence>